<comment type="caution">
    <text evidence="1">The sequence shown here is derived from an EMBL/GenBank/DDBJ whole genome shotgun (WGS) entry which is preliminary data.</text>
</comment>
<protein>
    <submittedName>
        <fullName evidence="1">Uncharacterized protein</fullName>
    </submittedName>
</protein>
<sequence>MVSSASSFTVKSKQLRQSLGNIGFLTIFGGSLIVLAVSVFLIFLWAGKGSDGGAQITGLWRWIMLHNWGTRAVTLSTLLLRASTSAQAAVCTSLVAALILERHHVRVSQLTQFSTTRSVNNGLRQLIQEILCSRSTSLVLRMETGLLILLALASLGIQFSSTILLPDFSIVSLPQAPERIRQNVALSSQIDSIALANTLSMKFNMPDASHAIFGELEVPGNYGAEPNEQGV</sequence>
<evidence type="ECO:0000313" key="2">
    <source>
        <dbReference type="Proteomes" id="UP001497680"/>
    </source>
</evidence>
<keyword evidence="2" id="KW-1185">Reference proteome</keyword>
<reference evidence="1 2" key="1">
    <citation type="journal article" date="2022" name="New Phytol.">
        <title>Ecological generalism drives hyperdiversity of secondary metabolite gene clusters in xylarialean endophytes.</title>
        <authorList>
            <person name="Franco M.E.E."/>
            <person name="Wisecaver J.H."/>
            <person name="Arnold A.E."/>
            <person name="Ju Y.M."/>
            <person name="Slot J.C."/>
            <person name="Ahrendt S."/>
            <person name="Moore L.P."/>
            <person name="Eastman K.E."/>
            <person name="Scott K."/>
            <person name="Konkel Z."/>
            <person name="Mondo S.J."/>
            <person name="Kuo A."/>
            <person name="Hayes R.D."/>
            <person name="Haridas S."/>
            <person name="Andreopoulos B."/>
            <person name="Riley R."/>
            <person name="LaButti K."/>
            <person name="Pangilinan J."/>
            <person name="Lipzen A."/>
            <person name="Amirebrahimi M."/>
            <person name="Yan J."/>
            <person name="Adam C."/>
            <person name="Keymanesh K."/>
            <person name="Ng V."/>
            <person name="Louie K."/>
            <person name="Northen T."/>
            <person name="Drula E."/>
            <person name="Henrissat B."/>
            <person name="Hsieh H.M."/>
            <person name="Youens-Clark K."/>
            <person name="Lutzoni F."/>
            <person name="Miadlikowska J."/>
            <person name="Eastwood D.C."/>
            <person name="Hamelin R.C."/>
            <person name="Grigoriev I.V."/>
            <person name="U'Ren J.M."/>
        </authorList>
    </citation>
    <scope>NUCLEOTIDE SEQUENCE [LARGE SCALE GENOMIC DNA]</scope>
    <source>
        <strain evidence="1 2">ER1909</strain>
    </source>
</reference>
<accession>A0ACC0CTM0</accession>
<dbReference type="Proteomes" id="UP001497680">
    <property type="component" value="Unassembled WGS sequence"/>
</dbReference>
<proteinExistence type="predicted"/>
<organism evidence="1 2">
    <name type="scientific">Hypoxylon rubiginosum</name>
    <dbReference type="NCBI Taxonomy" id="110542"/>
    <lineage>
        <taxon>Eukaryota</taxon>
        <taxon>Fungi</taxon>
        <taxon>Dikarya</taxon>
        <taxon>Ascomycota</taxon>
        <taxon>Pezizomycotina</taxon>
        <taxon>Sordariomycetes</taxon>
        <taxon>Xylariomycetidae</taxon>
        <taxon>Xylariales</taxon>
        <taxon>Hypoxylaceae</taxon>
        <taxon>Hypoxylon</taxon>
    </lineage>
</organism>
<gene>
    <name evidence="1" type="ORF">F4821DRAFT_280604</name>
</gene>
<dbReference type="EMBL" id="MU394347">
    <property type="protein sequence ID" value="KAI6083748.1"/>
    <property type="molecule type" value="Genomic_DNA"/>
</dbReference>
<name>A0ACC0CTM0_9PEZI</name>
<evidence type="ECO:0000313" key="1">
    <source>
        <dbReference type="EMBL" id="KAI6083748.1"/>
    </source>
</evidence>